<proteinExistence type="inferred from homology"/>
<evidence type="ECO:0000256" key="6">
    <source>
        <dbReference type="SAM" id="MobiDB-lite"/>
    </source>
</evidence>
<feature type="transmembrane region" description="Helical" evidence="7">
    <location>
        <begin position="53"/>
        <end position="76"/>
    </location>
</feature>
<keyword evidence="2 7" id="KW-0812">Transmembrane</keyword>
<dbReference type="PANTHER" id="PTHR33048:SF42">
    <property type="entry name" value="INTEGRAL MEMBRANE PROTEIN"/>
    <property type="match status" value="1"/>
</dbReference>
<evidence type="ECO:0000256" key="1">
    <source>
        <dbReference type="ARBA" id="ARBA00004141"/>
    </source>
</evidence>
<accession>A0AA39X0J7</accession>
<reference evidence="9" key="1">
    <citation type="submission" date="2023-06" db="EMBL/GenBank/DDBJ databases">
        <title>Genome-scale phylogeny and comparative genomics of the fungal order Sordariales.</title>
        <authorList>
            <consortium name="Lawrence Berkeley National Laboratory"/>
            <person name="Hensen N."/>
            <person name="Bonometti L."/>
            <person name="Westerberg I."/>
            <person name="Brannstrom I.O."/>
            <person name="Guillou S."/>
            <person name="Cros-Aarteil S."/>
            <person name="Calhoun S."/>
            <person name="Haridas S."/>
            <person name="Kuo A."/>
            <person name="Mondo S."/>
            <person name="Pangilinan J."/>
            <person name="Riley R."/>
            <person name="LaButti K."/>
            <person name="Andreopoulos B."/>
            <person name="Lipzen A."/>
            <person name="Chen C."/>
            <person name="Yanf M."/>
            <person name="Daum C."/>
            <person name="Ng V."/>
            <person name="Clum A."/>
            <person name="Steindorff A."/>
            <person name="Ohm R."/>
            <person name="Martin F."/>
            <person name="Silar P."/>
            <person name="Natvig D."/>
            <person name="Lalanne C."/>
            <person name="Gautier V."/>
            <person name="Ament-velasquez S.L."/>
            <person name="Kruys A."/>
            <person name="Hutchinson M.I."/>
            <person name="Powell A.J."/>
            <person name="Barry K."/>
            <person name="Miller A.N."/>
            <person name="Grigoriev I.V."/>
            <person name="Debuchy R."/>
            <person name="Gladieux P."/>
            <person name="Thoren M.H."/>
            <person name="Johannesson H."/>
        </authorList>
    </citation>
    <scope>NUCLEOTIDE SEQUENCE</scope>
    <source>
        <strain evidence="9">SMH3391-2</strain>
    </source>
</reference>
<dbReference type="GO" id="GO:0016020">
    <property type="term" value="C:membrane"/>
    <property type="evidence" value="ECO:0007669"/>
    <property type="project" value="UniProtKB-SubCell"/>
</dbReference>
<evidence type="ECO:0000256" key="3">
    <source>
        <dbReference type="ARBA" id="ARBA00022989"/>
    </source>
</evidence>
<feature type="transmembrane region" description="Helical" evidence="7">
    <location>
        <begin position="209"/>
        <end position="227"/>
    </location>
</feature>
<keyword evidence="10" id="KW-1185">Reference proteome</keyword>
<evidence type="ECO:0000256" key="7">
    <source>
        <dbReference type="SAM" id="Phobius"/>
    </source>
</evidence>
<feature type="domain" description="Rhodopsin" evidence="8">
    <location>
        <begin position="35"/>
        <end position="272"/>
    </location>
</feature>
<keyword evidence="4 7" id="KW-0472">Membrane</keyword>
<evidence type="ECO:0000256" key="4">
    <source>
        <dbReference type="ARBA" id="ARBA00023136"/>
    </source>
</evidence>
<feature type="transmembrane region" description="Helical" evidence="7">
    <location>
        <begin position="20"/>
        <end position="41"/>
    </location>
</feature>
<feature type="region of interest" description="Disordered" evidence="6">
    <location>
        <begin position="289"/>
        <end position="352"/>
    </location>
</feature>
<dbReference type="Proteomes" id="UP001174934">
    <property type="component" value="Unassembled WGS sequence"/>
</dbReference>
<evidence type="ECO:0000256" key="5">
    <source>
        <dbReference type="ARBA" id="ARBA00038359"/>
    </source>
</evidence>
<feature type="compositionally biased region" description="Polar residues" evidence="6">
    <location>
        <begin position="341"/>
        <end position="350"/>
    </location>
</feature>
<evidence type="ECO:0000313" key="10">
    <source>
        <dbReference type="Proteomes" id="UP001174934"/>
    </source>
</evidence>
<feature type="transmembrane region" description="Helical" evidence="7">
    <location>
        <begin position="128"/>
        <end position="149"/>
    </location>
</feature>
<organism evidence="9 10">
    <name type="scientific">Bombardia bombarda</name>
    <dbReference type="NCBI Taxonomy" id="252184"/>
    <lineage>
        <taxon>Eukaryota</taxon>
        <taxon>Fungi</taxon>
        <taxon>Dikarya</taxon>
        <taxon>Ascomycota</taxon>
        <taxon>Pezizomycotina</taxon>
        <taxon>Sordariomycetes</taxon>
        <taxon>Sordariomycetidae</taxon>
        <taxon>Sordariales</taxon>
        <taxon>Lasiosphaeriaceae</taxon>
        <taxon>Bombardia</taxon>
    </lineage>
</organism>
<dbReference type="AlphaFoldDB" id="A0AA39X0J7"/>
<protein>
    <recommendedName>
        <fullName evidence="8">Rhodopsin domain-containing protein</fullName>
    </recommendedName>
</protein>
<dbReference type="EMBL" id="JAULSR010000003">
    <property type="protein sequence ID" value="KAK0625052.1"/>
    <property type="molecule type" value="Genomic_DNA"/>
</dbReference>
<sequence length="364" mass="39477">MSSSADVTSAEESTGPRLVVAAWLLVSLSGLFLALRIYCKFLKHRGLWWDDHVLVAAWLTLVAGTIFAMASVRYGFGMHYRKIDPANVPTIGLLSNLSGSAAILAAVWSKTSFAMTLLRITKGWTKTAVWLIIVTMNLAMSTNVITTWLQCSPVSKGWDVSVSGSCWDPKVNTYIAVFAGAYSGLMDIVLALLPWSVVWSLQMRKQEKIGVAVAMSMGVFAGGAAFVKCSTIPTLLDGDFTFEGYYLVIWGSAEVAITIMAASIPILRVLVREVQAATRRKYRHGIESGSGLKKTYHSNNSKVNNSEEAVSRSNTIRVTCSHKEGNRGPTHIGVTKDDGNSHTGHTSTREGQAGAIVQIREITV</sequence>
<dbReference type="InterPro" id="IPR049326">
    <property type="entry name" value="Rhodopsin_dom_fungi"/>
</dbReference>
<dbReference type="InterPro" id="IPR052337">
    <property type="entry name" value="SAT4-like"/>
</dbReference>
<gene>
    <name evidence="9" type="ORF">B0T17DRAFT_577729</name>
</gene>
<comment type="similarity">
    <text evidence="5">Belongs to the SAT4 family.</text>
</comment>
<dbReference type="Pfam" id="PF20684">
    <property type="entry name" value="Fung_rhodopsin"/>
    <property type="match status" value="1"/>
</dbReference>
<comment type="subcellular location">
    <subcellularLocation>
        <location evidence="1">Membrane</location>
        <topology evidence="1">Multi-pass membrane protein</topology>
    </subcellularLocation>
</comment>
<feature type="transmembrane region" description="Helical" evidence="7">
    <location>
        <begin position="247"/>
        <end position="271"/>
    </location>
</feature>
<name>A0AA39X0J7_9PEZI</name>
<feature type="transmembrane region" description="Helical" evidence="7">
    <location>
        <begin position="174"/>
        <end position="197"/>
    </location>
</feature>
<feature type="transmembrane region" description="Helical" evidence="7">
    <location>
        <begin position="88"/>
        <end position="108"/>
    </location>
</feature>
<evidence type="ECO:0000259" key="8">
    <source>
        <dbReference type="Pfam" id="PF20684"/>
    </source>
</evidence>
<evidence type="ECO:0000256" key="2">
    <source>
        <dbReference type="ARBA" id="ARBA00022692"/>
    </source>
</evidence>
<feature type="compositionally biased region" description="Polar residues" evidence="6">
    <location>
        <begin position="297"/>
        <end position="318"/>
    </location>
</feature>
<keyword evidence="3 7" id="KW-1133">Transmembrane helix</keyword>
<comment type="caution">
    <text evidence="9">The sequence shown here is derived from an EMBL/GenBank/DDBJ whole genome shotgun (WGS) entry which is preliminary data.</text>
</comment>
<dbReference type="PANTHER" id="PTHR33048">
    <property type="entry name" value="PTH11-LIKE INTEGRAL MEMBRANE PROTEIN (AFU_ORTHOLOGUE AFUA_5G11245)"/>
    <property type="match status" value="1"/>
</dbReference>
<evidence type="ECO:0000313" key="9">
    <source>
        <dbReference type="EMBL" id="KAK0625052.1"/>
    </source>
</evidence>